<gene>
    <name evidence="2" type="ORF">GFB49_12620</name>
</gene>
<accession>A0A843YJ88</accession>
<evidence type="ECO:0000313" key="2">
    <source>
        <dbReference type="EMBL" id="MQQ09303.1"/>
    </source>
</evidence>
<name>A0A843YJ88_9RHOB</name>
<comment type="caution">
    <text evidence="2">The sequence shown here is derived from an EMBL/GenBank/DDBJ whole genome shotgun (WGS) entry which is preliminary data.</text>
</comment>
<dbReference type="InterPro" id="IPR036412">
    <property type="entry name" value="HAD-like_sf"/>
</dbReference>
<proteinExistence type="predicted"/>
<feature type="domain" description="Polynucleotide kinase PNKP phosphatase" evidence="1">
    <location>
        <begin position="5"/>
        <end position="151"/>
    </location>
</feature>
<dbReference type="Pfam" id="PF25109">
    <property type="entry name" value="HAD_PNKP"/>
    <property type="match status" value="1"/>
</dbReference>
<reference evidence="2 3" key="1">
    <citation type="submission" date="2019-10" db="EMBL/GenBank/DDBJ databases">
        <title>Epibacterium sp. nov., isolated from seawater.</title>
        <authorList>
            <person name="Zhang X."/>
            <person name="Li N."/>
        </authorList>
    </citation>
    <scope>NUCLEOTIDE SEQUENCE [LARGE SCALE GENOMIC DNA]</scope>
    <source>
        <strain evidence="2 3">SM1979</strain>
    </source>
</reference>
<keyword evidence="2" id="KW-0808">Transferase</keyword>
<dbReference type="AlphaFoldDB" id="A0A843YJ88"/>
<dbReference type="InterPro" id="IPR056782">
    <property type="entry name" value="HAD_PNKP"/>
</dbReference>
<protein>
    <submittedName>
        <fullName evidence="2">Polynucleotide kinase</fullName>
    </submittedName>
</protein>
<keyword evidence="3" id="KW-1185">Reference proteome</keyword>
<dbReference type="RefSeq" id="WP_153216245.1">
    <property type="nucleotide sequence ID" value="NZ_WIBF01000007.1"/>
</dbReference>
<dbReference type="InterPro" id="IPR023214">
    <property type="entry name" value="HAD_sf"/>
</dbReference>
<dbReference type="Proteomes" id="UP000444174">
    <property type="component" value="Unassembled WGS sequence"/>
</dbReference>
<evidence type="ECO:0000259" key="1">
    <source>
        <dbReference type="Pfam" id="PF25109"/>
    </source>
</evidence>
<dbReference type="Gene3D" id="3.40.50.1000">
    <property type="entry name" value="HAD superfamily/HAD-like"/>
    <property type="match status" value="1"/>
</dbReference>
<sequence length="151" mass="16788">MPDLSCAIFDIDGTLAEFDADKLGHLVHGVDKHWDAFHDAMAETAVIEPVARVMRHLHAAGEKIVLCSGRPRGWQAQTEAWLIKNNLPFDAVYLRHDGTDAMSDPDVKHALLEEMRGDGYAPWIVFDDRSSVVAFWRAQGLICLQCAAGDF</sequence>
<organism evidence="2 3">
    <name type="scientific">Tritonibacter litoralis</name>
    <dbReference type="NCBI Taxonomy" id="2662264"/>
    <lineage>
        <taxon>Bacteria</taxon>
        <taxon>Pseudomonadati</taxon>
        <taxon>Pseudomonadota</taxon>
        <taxon>Alphaproteobacteria</taxon>
        <taxon>Rhodobacterales</taxon>
        <taxon>Paracoccaceae</taxon>
        <taxon>Tritonibacter</taxon>
    </lineage>
</organism>
<dbReference type="EMBL" id="WIBF01000007">
    <property type="protein sequence ID" value="MQQ09303.1"/>
    <property type="molecule type" value="Genomic_DNA"/>
</dbReference>
<dbReference type="GO" id="GO:0016301">
    <property type="term" value="F:kinase activity"/>
    <property type="evidence" value="ECO:0007669"/>
    <property type="project" value="UniProtKB-KW"/>
</dbReference>
<dbReference type="SUPFAM" id="SSF56784">
    <property type="entry name" value="HAD-like"/>
    <property type="match status" value="1"/>
</dbReference>
<evidence type="ECO:0000313" key="3">
    <source>
        <dbReference type="Proteomes" id="UP000444174"/>
    </source>
</evidence>
<keyword evidence="2" id="KW-0418">Kinase</keyword>